<keyword evidence="2" id="KW-0805">Transcription regulation</keyword>
<dbReference type="Pfam" id="PF03466">
    <property type="entry name" value="LysR_substrate"/>
    <property type="match status" value="1"/>
</dbReference>
<gene>
    <name evidence="6" type="ORF">GRH90_19715</name>
</gene>
<evidence type="ECO:0000313" key="7">
    <source>
        <dbReference type="Proteomes" id="UP000461443"/>
    </source>
</evidence>
<dbReference type="RefSeq" id="WP_162367669.1">
    <property type="nucleotide sequence ID" value="NZ_WUBS01000015.1"/>
</dbReference>
<dbReference type="CDD" id="cd08422">
    <property type="entry name" value="PBP2_CrgA_like"/>
    <property type="match status" value="1"/>
</dbReference>
<dbReference type="GO" id="GO:0003700">
    <property type="term" value="F:DNA-binding transcription factor activity"/>
    <property type="evidence" value="ECO:0007669"/>
    <property type="project" value="InterPro"/>
</dbReference>
<evidence type="ECO:0000259" key="5">
    <source>
        <dbReference type="PROSITE" id="PS50931"/>
    </source>
</evidence>
<dbReference type="Gene3D" id="3.40.190.290">
    <property type="match status" value="1"/>
</dbReference>
<dbReference type="PRINTS" id="PR00039">
    <property type="entry name" value="HTHLYSR"/>
</dbReference>
<reference evidence="6 7" key="2">
    <citation type="submission" date="2020-02" db="EMBL/GenBank/DDBJ databases">
        <title>The new genus of Enterobacteriales.</title>
        <authorList>
            <person name="Kim I.S."/>
        </authorList>
    </citation>
    <scope>NUCLEOTIDE SEQUENCE [LARGE SCALE GENOMIC DNA]</scope>
    <source>
        <strain evidence="6 7">SAP-6</strain>
    </source>
</reference>
<dbReference type="InterPro" id="IPR036388">
    <property type="entry name" value="WH-like_DNA-bd_sf"/>
</dbReference>
<dbReference type="Proteomes" id="UP000461443">
    <property type="component" value="Unassembled WGS sequence"/>
</dbReference>
<evidence type="ECO:0000256" key="4">
    <source>
        <dbReference type="ARBA" id="ARBA00023163"/>
    </source>
</evidence>
<dbReference type="GO" id="GO:0003677">
    <property type="term" value="F:DNA binding"/>
    <property type="evidence" value="ECO:0007669"/>
    <property type="project" value="UniProtKB-KW"/>
</dbReference>
<dbReference type="PROSITE" id="PS50931">
    <property type="entry name" value="HTH_LYSR"/>
    <property type="match status" value="1"/>
</dbReference>
<dbReference type="AlphaFoldDB" id="A0A845SIH8"/>
<dbReference type="Gene3D" id="1.10.10.10">
    <property type="entry name" value="Winged helix-like DNA-binding domain superfamily/Winged helix DNA-binding domain"/>
    <property type="match status" value="1"/>
</dbReference>
<comment type="similarity">
    <text evidence="1">Belongs to the LysR transcriptional regulatory family.</text>
</comment>
<reference evidence="6 7" key="1">
    <citation type="submission" date="2019-12" db="EMBL/GenBank/DDBJ databases">
        <authorList>
            <person name="Lee S.D."/>
        </authorList>
    </citation>
    <scope>NUCLEOTIDE SEQUENCE [LARGE SCALE GENOMIC DNA]</scope>
    <source>
        <strain evidence="6 7">SAP-6</strain>
    </source>
</reference>
<dbReference type="FunFam" id="1.10.10.10:FF:000001">
    <property type="entry name" value="LysR family transcriptional regulator"/>
    <property type="match status" value="1"/>
</dbReference>
<dbReference type="PANTHER" id="PTHR30537">
    <property type="entry name" value="HTH-TYPE TRANSCRIPTIONAL REGULATOR"/>
    <property type="match status" value="1"/>
</dbReference>
<keyword evidence="7" id="KW-1185">Reference proteome</keyword>
<dbReference type="SUPFAM" id="SSF46785">
    <property type="entry name" value="Winged helix' DNA-binding domain"/>
    <property type="match status" value="1"/>
</dbReference>
<dbReference type="PANTHER" id="PTHR30537:SF5">
    <property type="entry name" value="HTH-TYPE TRANSCRIPTIONAL ACTIVATOR TTDR-RELATED"/>
    <property type="match status" value="1"/>
</dbReference>
<dbReference type="InterPro" id="IPR036390">
    <property type="entry name" value="WH_DNA-bd_sf"/>
</dbReference>
<evidence type="ECO:0000256" key="3">
    <source>
        <dbReference type="ARBA" id="ARBA00023125"/>
    </source>
</evidence>
<protein>
    <submittedName>
        <fullName evidence="6">LysR family transcriptional regulator</fullName>
    </submittedName>
</protein>
<dbReference type="SUPFAM" id="SSF53850">
    <property type="entry name" value="Periplasmic binding protein-like II"/>
    <property type="match status" value="1"/>
</dbReference>
<comment type="caution">
    <text evidence="6">The sequence shown here is derived from an EMBL/GenBank/DDBJ whole genome shotgun (WGS) entry which is preliminary data.</text>
</comment>
<dbReference type="Pfam" id="PF00126">
    <property type="entry name" value="HTH_1"/>
    <property type="match status" value="1"/>
</dbReference>
<accession>A0A845SIH8</accession>
<dbReference type="EMBL" id="WUBS01000015">
    <property type="protein sequence ID" value="NDL64963.1"/>
    <property type="molecule type" value="Genomic_DNA"/>
</dbReference>
<sequence>MDKLTAMTTFVRVAELGSLSAAARDLGLTQPAVSQQIAGLEKHLGTLLLYRTTRSVTLTESGSRYYPQAKQILMAMSETEEALRGLNQGLAGHLRIHAPTGLGQHYITRLAIDFQQRHPDIVIELLLDDRVADVVSEGIDVAVRLGDLRTAGTVARRLGTLARVLVASPGYLALQGTPRTPAELAGHAYIRYSGRGDGAGLTLIGPKGAEIMTVHPVFLANNSMALMQAIEAGIGIGGAQLPLIRQRLTGKTLVRVLPDYHFPPMAVHAVYPDTRFIPAKVRAWVDCLAAAWAGMV</sequence>
<keyword evidence="3" id="KW-0238">DNA-binding</keyword>
<dbReference type="InterPro" id="IPR005119">
    <property type="entry name" value="LysR_subst-bd"/>
</dbReference>
<proteinExistence type="inferred from homology"/>
<evidence type="ECO:0000313" key="6">
    <source>
        <dbReference type="EMBL" id="NDL64963.1"/>
    </source>
</evidence>
<dbReference type="InterPro" id="IPR058163">
    <property type="entry name" value="LysR-type_TF_proteobact-type"/>
</dbReference>
<feature type="domain" description="HTH lysR-type" evidence="5">
    <location>
        <begin position="1"/>
        <end position="59"/>
    </location>
</feature>
<evidence type="ECO:0000256" key="1">
    <source>
        <dbReference type="ARBA" id="ARBA00009437"/>
    </source>
</evidence>
<keyword evidence="4" id="KW-0804">Transcription</keyword>
<name>A0A845SIH8_9GAMM</name>
<evidence type="ECO:0000256" key="2">
    <source>
        <dbReference type="ARBA" id="ARBA00023015"/>
    </source>
</evidence>
<dbReference type="InterPro" id="IPR000847">
    <property type="entry name" value="LysR_HTH_N"/>
</dbReference>
<organism evidence="6 7">
    <name type="scientific">Acerihabitans arboris</name>
    <dbReference type="NCBI Taxonomy" id="2691583"/>
    <lineage>
        <taxon>Bacteria</taxon>
        <taxon>Pseudomonadati</taxon>
        <taxon>Pseudomonadota</taxon>
        <taxon>Gammaproteobacteria</taxon>
        <taxon>Enterobacterales</taxon>
        <taxon>Pectobacteriaceae</taxon>
        <taxon>Acerihabitans</taxon>
    </lineage>
</organism>